<feature type="transmembrane region" description="Helical" evidence="1">
    <location>
        <begin position="62"/>
        <end position="79"/>
    </location>
</feature>
<dbReference type="VEuPathDB" id="VectorBase:GAUT028629"/>
<accession>A0A1A9V7T6</accession>
<proteinExistence type="predicted"/>
<keyword evidence="1" id="KW-0812">Transmembrane</keyword>
<keyword evidence="1" id="KW-1133">Transmembrane helix</keyword>
<keyword evidence="1" id="KW-0472">Membrane</keyword>
<dbReference type="EnsemblMetazoa" id="GAUT028629-RA">
    <property type="protein sequence ID" value="GAUT028629-PA"/>
    <property type="gene ID" value="GAUT028629"/>
</dbReference>
<evidence type="ECO:0000256" key="1">
    <source>
        <dbReference type="SAM" id="Phobius"/>
    </source>
</evidence>
<name>A0A1A9V7T6_GLOAU</name>
<protein>
    <submittedName>
        <fullName evidence="2">Uncharacterized protein</fullName>
    </submittedName>
</protein>
<dbReference type="Proteomes" id="UP000078200">
    <property type="component" value="Unassembled WGS sequence"/>
</dbReference>
<evidence type="ECO:0000313" key="3">
    <source>
        <dbReference type="Proteomes" id="UP000078200"/>
    </source>
</evidence>
<keyword evidence="3" id="KW-1185">Reference proteome</keyword>
<evidence type="ECO:0000313" key="2">
    <source>
        <dbReference type="EnsemblMetazoa" id="GAUT028629-PA"/>
    </source>
</evidence>
<dbReference type="AlphaFoldDB" id="A0A1A9V7T6"/>
<sequence length="128" mass="14633">MKTHALWLSFLFDGCGNANDRRRYVLLTELHSVASHISSKYDINQADERPISHKDSRGTESFRFGSFCALYVCIFYVRVKTKAERQTLRFSLLPNIKSLSSTAAIRCNAFIVIDKVEHLSGYGIRINK</sequence>
<reference evidence="2" key="1">
    <citation type="submission" date="2020-05" db="UniProtKB">
        <authorList>
            <consortium name="EnsemblMetazoa"/>
        </authorList>
    </citation>
    <scope>IDENTIFICATION</scope>
    <source>
        <strain evidence="2">TTRI</strain>
    </source>
</reference>
<organism evidence="2 3">
    <name type="scientific">Glossina austeni</name>
    <name type="common">Savannah tsetse fly</name>
    <dbReference type="NCBI Taxonomy" id="7395"/>
    <lineage>
        <taxon>Eukaryota</taxon>
        <taxon>Metazoa</taxon>
        <taxon>Ecdysozoa</taxon>
        <taxon>Arthropoda</taxon>
        <taxon>Hexapoda</taxon>
        <taxon>Insecta</taxon>
        <taxon>Pterygota</taxon>
        <taxon>Neoptera</taxon>
        <taxon>Endopterygota</taxon>
        <taxon>Diptera</taxon>
        <taxon>Brachycera</taxon>
        <taxon>Muscomorpha</taxon>
        <taxon>Hippoboscoidea</taxon>
        <taxon>Glossinidae</taxon>
        <taxon>Glossina</taxon>
    </lineage>
</organism>